<organism evidence="2 3">
    <name type="scientific">Candidatus Nitrospira allomarina</name>
    <dbReference type="NCBI Taxonomy" id="3020900"/>
    <lineage>
        <taxon>Bacteria</taxon>
        <taxon>Pseudomonadati</taxon>
        <taxon>Nitrospirota</taxon>
        <taxon>Nitrospiria</taxon>
        <taxon>Nitrospirales</taxon>
        <taxon>Nitrospiraceae</taxon>
        <taxon>Nitrospira</taxon>
    </lineage>
</organism>
<dbReference type="AlphaFoldDB" id="A0AA96GDP0"/>
<feature type="chain" id="PRO_5041639883" description="Lecithin:cholesterol acyltransferase" evidence="1">
    <location>
        <begin position="23"/>
        <end position="482"/>
    </location>
</feature>
<evidence type="ECO:0000313" key="3">
    <source>
        <dbReference type="Proteomes" id="UP001302719"/>
    </source>
</evidence>
<keyword evidence="1" id="KW-0732">Signal</keyword>
<evidence type="ECO:0000313" key="2">
    <source>
        <dbReference type="EMBL" id="WNM59197.1"/>
    </source>
</evidence>
<dbReference type="RefSeq" id="WP_312645896.1">
    <property type="nucleotide sequence ID" value="NZ_CP116967.1"/>
</dbReference>
<feature type="signal peptide" evidence="1">
    <location>
        <begin position="1"/>
        <end position="22"/>
    </location>
</feature>
<dbReference type="SUPFAM" id="SSF53474">
    <property type="entry name" value="alpha/beta-Hydrolases"/>
    <property type="match status" value="1"/>
</dbReference>
<dbReference type="Pfam" id="PF02450">
    <property type="entry name" value="LCAT"/>
    <property type="match status" value="1"/>
</dbReference>
<dbReference type="PROSITE" id="PS51257">
    <property type="entry name" value="PROKAR_LIPOPROTEIN"/>
    <property type="match status" value="1"/>
</dbReference>
<proteinExistence type="predicted"/>
<reference evidence="2 3" key="1">
    <citation type="submission" date="2023-01" db="EMBL/GenBank/DDBJ databases">
        <title>Cultivation and genomic characterization of new, ubiquitous marine nitrite-oxidizing bacteria from the Nitrospirales.</title>
        <authorList>
            <person name="Mueller A.J."/>
            <person name="Daebeler A."/>
            <person name="Herbold C.W."/>
            <person name="Kirkegaard R.H."/>
            <person name="Daims H."/>
        </authorList>
    </citation>
    <scope>NUCLEOTIDE SEQUENCE [LARGE SCALE GENOMIC DNA]</scope>
    <source>
        <strain evidence="2 3">VA</strain>
    </source>
</reference>
<evidence type="ECO:0000256" key="1">
    <source>
        <dbReference type="SAM" id="SignalP"/>
    </source>
</evidence>
<dbReference type="InterPro" id="IPR029058">
    <property type="entry name" value="AB_hydrolase_fold"/>
</dbReference>
<dbReference type="GO" id="GO:0006629">
    <property type="term" value="P:lipid metabolic process"/>
    <property type="evidence" value="ECO:0007669"/>
    <property type="project" value="InterPro"/>
</dbReference>
<dbReference type="InterPro" id="IPR003386">
    <property type="entry name" value="LACT/PDAT_acylTrfase"/>
</dbReference>
<dbReference type="Proteomes" id="UP001302719">
    <property type="component" value="Chromosome"/>
</dbReference>
<protein>
    <recommendedName>
        <fullName evidence="4">Lecithin:cholesterol acyltransferase</fullName>
    </recommendedName>
</protein>
<gene>
    <name evidence="2" type="ORF">PP769_05375</name>
</gene>
<sequence length="482" mass="53065">MIRIFLLCVGGLFSLIGCSAFQTVPDLGNLYNKLAQQEDPLRNPVIVIPGILGSRLEEENTGEVVWGAFGSGAVDPTTAEGARLLALPMAPGVALNDLRDTVRQAGALDRVVLKFLGIPLELNAYYNILRTLGVGGYRDQQLAESHAVQYGNRHFTCFQYAYDWRRDLVESAQGLDRFIKAKEAEVQEEIFRRFGMKRSPVKFDLVAHSMGSLVARYYLRFGAADLPADGSLPPVTWEGARHVDHLVVIGPPNAGSVETLTILVDGLKPAPLLSTYPSAIVGTMPSVYQLLPRSRHQPLLDVNDQPVTNVFDPTLWERHGWGLADPSQDWILEILLPDIADPQERRRVALDHQRKALDRAKQLTSALDLTATPPPTTRLLLVAGDSMPTMSAAQIQEDGRLKITKHAPGDGVVLRRSALMDERNEKMLGSRLTSPIHWSQVLFIFSDHLGMTRDPAFVDNILYFLLESPRGGAIGSKTGPSS</sequence>
<dbReference type="GO" id="GO:0008374">
    <property type="term" value="F:O-acyltransferase activity"/>
    <property type="evidence" value="ECO:0007669"/>
    <property type="project" value="InterPro"/>
</dbReference>
<dbReference type="Gene3D" id="3.40.50.1820">
    <property type="entry name" value="alpha/beta hydrolase"/>
    <property type="match status" value="1"/>
</dbReference>
<keyword evidence="3" id="KW-1185">Reference proteome</keyword>
<dbReference type="KEGG" id="nall:PP769_05375"/>
<dbReference type="EMBL" id="CP116967">
    <property type="protein sequence ID" value="WNM59197.1"/>
    <property type="molecule type" value="Genomic_DNA"/>
</dbReference>
<accession>A0AA96GDP0</accession>
<name>A0AA96GDP0_9BACT</name>
<dbReference type="PANTHER" id="PTHR11440">
    <property type="entry name" value="LECITHIN-CHOLESTEROL ACYLTRANSFERASE-RELATED"/>
    <property type="match status" value="1"/>
</dbReference>
<evidence type="ECO:0008006" key="4">
    <source>
        <dbReference type="Google" id="ProtNLM"/>
    </source>
</evidence>